<proteinExistence type="predicted"/>
<dbReference type="AlphaFoldDB" id="A0A3S4ZS42"/>
<evidence type="ECO:0000256" key="1">
    <source>
        <dbReference type="SAM" id="MobiDB-lite"/>
    </source>
</evidence>
<organism evidence="2 3">
    <name type="scientific">Protopolystoma xenopodis</name>
    <dbReference type="NCBI Taxonomy" id="117903"/>
    <lineage>
        <taxon>Eukaryota</taxon>
        <taxon>Metazoa</taxon>
        <taxon>Spiralia</taxon>
        <taxon>Lophotrochozoa</taxon>
        <taxon>Platyhelminthes</taxon>
        <taxon>Monogenea</taxon>
        <taxon>Polyopisthocotylea</taxon>
        <taxon>Polystomatidea</taxon>
        <taxon>Polystomatidae</taxon>
        <taxon>Protopolystoma</taxon>
    </lineage>
</organism>
<gene>
    <name evidence="2" type="ORF">PXEA_LOCUS11874</name>
</gene>
<evidence type="ECO:0000313" key="2">
    <source>
        <dbReference type="EMBL" id="VEL18434.1"/>
    </source>
</evidence>
<keyword evidence="3" id="KW-1185">Reference proteome</keyword>
<evidence type="ECO:0000313" key="3">
    <source>
        <dbReference type="Proteomes" id="UP000784294"/>
    </source>
</evidence>
<comment type="caution">
    <text evidence="2">The sequence shown here is derived from an EMBL/GenBank/DDBJ whole genome shotgun (WGS) entry which is preliminary data.</text>
</comment>
<feature type="region of interest" description="Disordered" evidence="1">
    <location>
        <begin position="1"/>
        <end position="27"/>
    </location>
</feature>
<name>A0A3S4ZS42_9PLAT</name>
<dbReference type="Proteomes" id="UP000784294">
    <property type="component" value="Unassembled WGS sequence"/>
</dbReference>
<sequence length="105" mass="11587">MSVTRLPEPRVAVGPDTGAPTTRAGLTELSKPCDLPRFVARPRAIDIDRQWYFLAIDPVLGMSETPAGLTDRAGQDRLTKSLFRASEMAKGAHQEVWPVDGRMHM</sequence>
<reference evidence="2" key="1">
    <citation type="submission" date="2018-11" db="EMBL/GenBank/DDBJ databases">
        <authorList>
            <consortium name="Pathogen Informatics"/>
        </authorList>
    </citation>
    <scope>NUCLEOTIDE SEQUENCE</scope>
</reference>
<accession>A0A3S4ZS42</accession>
<dbReference type="EMBL" id="CAAALY010036995">
    <property type="protein sequence ID" value="VEL18434.1"/>
    <property type="molecule type" value="Genomic_DNA"/>
</dbReference>
<protein>
    <submittedName>
        <fullName evidence="2">Uncharacterized protein</fullName>
    </submittedName>
</protein>